<dbReference type="Gene3D" id="3.40.50.1820">
    <property type="entry name" value="alpha/beta hydrolase"/>
    <property type="match status" value="1"/>
</dbReference>
<feature type="chain" id="PRO_5040527731" description="Carboxylic ester hydrolase" evidence="6">
    <location>
        <begin position="18"/>
        <end position="534"/>
    </location>
</feature>
<dbReference type="InterPro" id="IPR029058">
    <property type="entry name" value="AB_hydrolase_fold"/>
</dbReference>
<name>A0A9N9R8V4_9NEOP</name>
<reference evidence="8" key="2">
    <citation type="submission" date="2022-10" db="EMBL/GenBank/DDBJ databases">
        <authorList>
            <consortium name="ENA_rothamsted_submissions"/>
            <consortium name="culmorum"/>
            <person name="King R."/>
        </authorList>
    </citation>
    <scope>NUCLEOTIDE SEQUENCE</scope>
</reference>
<evidence type="ECO:0000256" key="2">
    <source>
        <dbReference type="ARBA" id="ARBA00022487"/>
    </source>
</evidence>
<evidence type="ECO:0000313" key="9">
    <source>
        <dbReference type="Proteomes" id="UP001153714"/>
    </source>
</evidence>
<keyword evidence="4" id="KW-1015">Disulfide bond</keyword>
<dbReference type="PANTHER" id="PTHR43142:SF1">
    <property type="entry name" value="CARBOXYLIC ESTER HYDROLASE"/>
    <property type="match status" value="1"/>
</dbReference>
<evidence type="ECO:0000256" key="6">
    <source>
        <dbReference type="RuleBase" id="RU361235"/>
    </source>
</evidence>
<proteinExistence type="inferred from homology"/>
<gene>
    <name evidence="8" type="ORF">DIATSA_LOCUS9426</name>
</gene>
<protein>
    <recommendedName>
        <fullName evidence="6">Carboxylic ester hydrolase</fullName>
        <ecNumber evidence="6">3.1.1.-</ecNumber>
    </recommendedName>
</protein>
<feature type="signal peptide" evidence="6">
    <location>
        <begin position="1"/>
        <end position="17"/>
    </location>
</feature>
<accession>A0A9N9R8V4</accession>
<organism evidence="8 9">
    <name type="scientific">Diatraea saccharalis</name>
    <name type="common">sugarcane borer</name>
    <dbReference type="NCBI Taxonomy" id="40085"/>
    <lineage>
        <taxon>Eukaryota</taxon>
        <taxon>Metazoa</taxon>
        <taxon>Ecdysozoa</taxon>
        <taxon>Arthropoda</taxon>
        <taxon>Hexapoda</taxon>
        <taxon>Insecta</taxon>
        <taxon>Pterygota</taxon>
        <taxon>Neoptera</taxon>
        <taxon>Endopterygota</taxon>
        <taxon>Lepidoptera</taxon>
        <taxon>Glossata</taxon>
        <taxon>Ditrysia</taxon>
        <taxon>Pyraloidea</taxon>
        <taxon>Crambidae</taxon>
        <taxon>Crambinae</taxon>
        <taxon>Diatraea</taxon>
    </lineage>
</organism>
<dbReference type="Proteomes" id="UP001153714">
    <property type="component" value="Chromosome 4"/>
</dbReference>
<evidence type="ECO:0000256" key="1">
    <source>
        <dbReference type="ARBA" id="ARBA00005964"/>
    </source>
</evidence>
<evidence type="ECO:0000259" key="7">
    <source>
        <dbReference type="Pfam" id="PF00135"/>
    </source>
</evidence>
<reference evidence="8" key="1">
    <citation type="submission" date="2021-12" db="EMBL/GenBank/DDBJ databases">
        <authorList>
            <person name="King R."/>
        </authorList>
    </citation>
    <scope>NUCLEOTIDE SEQUENCE</scope>
</reference>
<dbReference type="GO" id="GO:0052689">
    <property type="term" value="F:carboxylic ester hydrolase activity"/>
    <property type="evidence" value="ECO:0007669"/>
    <property type="project" value="UniProtKB-KW"/>
</dbReference>
<dbReference type="InterPro" id="IPR019826">
    <property type="entry name" value="Carboxylesterase_B_AS"/>
</dbReference>
<dbReference type="AlphaFoldDB" id="A0A9N9R8V4"/>
<evidence type="ECO:0000313" key="8">
    <source>
        <dbReference type="EMBL" id="CAG9791837.1"/>
    </source>
</evidence>
<keyword evidence="5" id="KW-0325">Glycoprotein</keyword>
<dbReference type="PANTHER" id="PTHR43142">
    <property type="entry name" value="CARBOXYLIC ESTER HYDROLASE"/>
    <property type="match status" value="1"/>
</dbReference>
<dbReference type="EC" id="3.1.1.-" evidence="6"/>
<evidence type="ECO:0000256" key="4">
    <source>
        <dbReference type="ARBA" id="ARBA00023157"/>
    </source>
</evidence>
<evidence type="ECO:0000256" key="5">
    <source>
        <dbReference type="ARBA" id="ARBA00023180"/>
    </source>
</evidence>
<dbReference type="PROSITE" id="PS00122">
    <property type="entry name" value="CARBOXYLESTERASE_B_1"/>
    <property type="match status" value="1"/>
</dbReference>
<dbReference type="SUPFAM" id="SSF53474">
    <property type="entry name" value="alpha/beta-Hydrolases"/>
    <property type="match status" value="1"/>
</dbReference>
<comment type="similarity">
    <text evidence="1 6">Belongs to the type-B carboxylesterase/lipase family.</text>
</comment>
<dbReference type="Pfam" id="PF00135">
    <property type="entry name" value="COesterase"/>
    <property type="match status" value="1"/>
</dbReference>
<sequence>MELVLLGIFLLMSFVQSLDLRIDPLVFTSQGLVRGQKATDGDYTTFLGIPYATVDENNPFGPATPHTAFDEIIFRANDGSAKCPQTDALPLARDSDTQTIDCLKLNIYVPNEASSYNPLPVLVWIHGGVFAFGSAGEYNPRKLVTQGVVVVTINYRLGPYGFMCLDVPTVPGNQGLKDQFEALRWIRNNIGSFGGNPYNVTIAGHSAGACSVLLHLYSSKEKLFHKVIVESGTPQSEGMFINGDVNAAIKLAEYLLFNTTDTEQALAFLASTPHKLVTAAASALDFDLKLRPCKERSFSGIENLVEDDPYSLSNVRKITNTPVLIGHTSKEEKNAIAYRSNYYDTDPFYDKIVNNYNLNNVIASKVSSMVRHYYIGDKDISEEVASELEDFESDFIFNHPMQRVITELLNENANPVYQYLFSYVDGSQEEGAAHSAELKYLFGMPDFNELTEDEKSISDSMVTMWTNFVKFGNPTPAASGLVTWIPSTSESRPYLVIDNNMRMESRIYKERMAFWDLFHENYGSTNVLARVCKV</sequence>
<feature type="domain" description="Carboxylesterase type B" evidence="7">
    <location>
        <begin position="23"/>
        <end position="515"/>
    </location>
</feature>
<keyword evidence="2" id="KW-0719">Serine esterase</keyword>
<keyword evidence="3 6" id="KW-0378">Hydrolase</keyword>
<dbReference type="OrthoDB" id="19653at2759"/>
<evidence type="ECO:0000256" key="3">
    <source>
        <dbReference type="ARBA" id="ARBA00022801"/>
    </source>
</evidence>
<keyword evidence="6" id="KW-0732">Signal</keyword>
<dbReference type="EMBL" id="OU893335">
    <property type="protein sequence ID" value="CAG9791837.1"/>
    <property type="molecule type" value="Genomic_DNA"/>
</dbReference>
<keyword evidence="9" id="KW-1185">Reference proteome</keyword>
<dbReference type="InterPro" id="IPR002018">
    <property type="entry name" value="CarbesteraseB"/>
</dbReference>